<proteinExistence type="predicted"/>
<reference evidence="1 2" key="3">
    <citation type="journal article" date="2013" name="Rice">
        <title>Improvement of the Oryza sativa Nipponbare reference genome using next generation sequence and optical map data.</title>
        <authorList>
            <person name="Kawahara Y."/>
            <person name="de la Bastide M."/>
            <person name="Hamilton J.P."/>
            <person name="Kanamori H."/>
            <person name="McCombie W.R."/>
            <person name="Ouyang S."/>
            <person name="Schwartz D.C."/>
            <person name="Tanaka T."/>
            <person name="Wu J."/>
            <person name="Zhou S."/>
            <person name="Childs K.L."/>
            <person name="Davidson R.M."/>
            <person name="Lin H."/>
            <person name="Quesada-Ocampo L."/>
            <person name="Vaillancourt B."/>
            <person name="Sakai H."/>
            <person name="Lee S.S."/>
            <person name="Kim J."/>
            <person name="Numa H."/>
            <person name="Itoh T."/>
            <person name="Buell C.R."/>
            <person name="Matsumoto T."/>
        </authorList>
    </citation>
    <scope>NUCLEOTIDE SEQUENCE [LARGE SCALE GENOMIC DNA]</scope>
    <source>
        <strain evidence="2">cv. Nipponbare</strain>
    </source>
</reference>
<reference evidence="1 2" key="2">
    <citation type="journal article" date="2013" name="Plant Cell Physiol.">
        <title>Rice Annotation Project Database (RAP-DB): an integrative and interactive database for rice genomics.</title>
        <authorList>
            <person name="Sakai H."/>
            <person name="Lee S.S."/>
            <person name="Tanaka T."/>
            <person name="Numa H."/>
            <person name="Kim J."/>
            <person name="Kawahara Y."/>
            <person name="Wakimoto H."/>
            <person name="Yang C.C."/>
            <person name="Iwamoto M."/>
            <person name="Abe T."/>
            <person name="Yamada Y."/>
            <person name="Muto A."/>
            <person name="Inokuchi H."/>
            <person name="Ikemura T."/>
            <person name="Matsumoto T."/>
            <person name="Sasaki T."/>
            <person name="Itoh T."/>
        </authorList>
    </citation>
    <scope>NUCLEOTIDE SEQUENCE [LARGE SCALE GENOMIC DNA]</scope>
    <source>
        <strain evidence="2">cv. Nipponbare</strain>
    </source>
</reference>
<dbReference type="SMR" id="A0A0P0WFG5"/>
<accession>A0A0P0WFG5</accession>
<gene>
    <name evidence="1" type="ordered locus">Os04g0638750</name>
    <name evidence="1" type="ORF">OSNPB_040638750</name>
</gene>
<name>A0A0P0WFG5_ORYSJ</name>
<organism evidence="1 2">
    <name type="scientific">Oryza sativa subsp. japonica</name>
    <name type="common">Rice</name>
    <dbReference type="NCBI Taxonomy" id="39947"/>
    <lineage>
        <taxon>Eukaryota</taxon>
        <taxon>Viridiplantae</taxon>
        <taxon>Streptophyta</taxon>
        <taxon>Embryophyta</taxon>
        <taxon>Tracheophyta</taxon>
        <taxon>Spermatophyta</taxon>
        <taxon>Magnoliopsida</taxon>
        <taxon>Liliopsida</taxon>
        <taxon>Poales</taxon>
        <taxon>Poaceae</taxon>
        <taxon>BOP clade</taxon>
        <taxon>Oryzoideae</taxon>
        <taxon>Oryzeae</taxon>
        <taxon>Oryzinae</taxon>
        <taxon>Oryza</taxon>
        <taxon>Oryza sativa</taxon>
    </lineage>
</organism>
<dbReference type="AlphaFoldDB" id="A0A0P0WFG5"/>
<evidence type="ECO:0000313" key="2">
    <source>
        <dbReference type="Proteomes" id="UP000059680"/>
    </source>
</evidence>
<sequence length="92" mass="9874">MDGSSRGLRDALRAHREKARGEALLMRAKLELAARRGWFGQFGEFGWRGWRAATGAKTAGTETGSAGQLRARAVGVAVFAVQICILLESDGL</sequence>
<dbReference type="PaxDb" id="39947-A0A0P0WFG5"/>
<dbReference type="EMBL" id="AP014960">
    <property type="protein sequence ID" value="BAS91238.1"/>
    <property type="molecule type" value="Genomic_DNA"/>
</dbReference>
<dbReference type="InParanoid" id="A0A0P0WFG5"/>
<evidence type="ECO:0000313" key="1">
    <source>
        <dbReference type="EMBL" id="BAS91238.1"/>
    </source>
</evidence>
<dbReference type="Proteomes" id="UP000059680">
    <property type="component" value="Chromosome 4"/>
</dbReference>
<protein>
    <submittedName>
        <fullName evidence="1">Os04g0638750 protein</fullName>
    </submittedName>
</protein>
<reference evidence="2" key="1">
    <citation type="journal article" date="2005" name="Nature">
        <title>The map-based sequence of the rice genome.</title>
        <authorList>
            <consortium name="International rice genome sequencing project (IRGSP)"/>
            <person name="Matsumoto T."/>
            <person name="Wu J."/>
            <person name="Kanamori H."/>
            <person name="Katayose Y."/>
            <person name="Fujisawa M."/>
            <person name="Namiki N."/>
            <person name="Mizuno H."/>
            <person name="Yamamoto K."/>
            <person name="Antonio B.A."/>
            <person name="Baba T."/>
            <person name="Sakata K."/>
            <person name="Nagamura Y."/>
            <person name="Aoki H."/>
            <person name="Arikawa K."/>
            <person name="Arita K."/>
            <person name="Bito T."/>
            <person name="Chiden Y."/>
            <person name="Fujitsuka N."/>
            <person name="Fukunaka R."/>
            <person name="Hamada M."/>
            <person name="Harada C."/>
            <person name="Hayashi A."/>
            <person name="Hijishita S."/>
            <person name="Honda M."/>
            <person name="Hosokawa S."/>
            <person name="Ichikawa Y."/>
            <person name="Idonuma A."/>
            <person name="Iijima M."/>
            <person name="Ikeda M."/>
            <person name="Ikeno M."/>
            <person name="Ito K."/>
            <person name="Ito S."/>
            <person name="Ito T."/>
            <person name="Ito Y."/>
            <person name="Ito Y."/>
            <person name="Iwabuchi A."/>
            <person name="Kamiya K."/>
            <person name="Karasawa W."/>
            <person name="Kurita K."/>
            <person name="Katagiri S."/>
            <person name="Kikuta A."/>
            <person name="Kobayashi H."/>
            <person name="Kobayashi N."/>
            <person name="Machita K."/>
            <person name="Maehara T."/>
            <person name="Masukawa M."/>
            <person name="Mizubayashi T."/>
            <person name="Mukai Y."/>
            <person name="Nagasaki H."/>
            <person name="Nagata Y."/>
            <person name="Naito S."/>
            <person name="Nakashima M."/>
            <person name="Nakama Y."/>
            <person name="Nakamichi Y."/>
            <person name="Nakamura M."/>
            <person name="Meguro A."/>
            <person name="Negishi M."/>
            <person name="Ohta I."/>
            <person name="Ohta T."/>
            <person name="Okamoto M."/>
            <person name="Ono N."/>
            <person name="Saji S."/>
            <person name="Sakaguchi M."/>
            <person name="Sakai K."/>
            <person name="Shibata M."/>
            <person name="Shimokawa T."/>
            <person name="Song J."/>
            <person name="Takazaki Y."/>
            <person name="Terasawa K."/>
            <person name="Tsugane M."/>
            <person name="Tsuji K."/>
            <person name="Ueda S."/>
            <person name="Waki K."/>
            <person name="Yamagata H."/>
            <person name="Yamamoto M."/>
            <person name="Yamamoto S."/>
            <person name="Yamane H."/>
            <person name="Yoshiki S."/>
            <person name="Yoshihara R."/>
            <person name="Yukawa K."/>
            <person name="Zhong H."/>
            <person name="Yano M."/>
            <person name="Yuan Q."/>
            <person name="Ouyang S."/>
            <person name="Liu J."/>
            <person name="Jones K.M."/>
            <person name="Gansberger K."/>
            <person name="Moffat K."/>
            <person name="Hill J."/>
            <person name="Bera J."/>
            <person name="Fadrosh D."/>
            <person name="Jin S."/>
            <person name="Johri S."/>
            <person name="Kim M."/>
            <person name="Overton L."/>
            <person name="Reardon M."/>
            <person name="Tsitrin T."/>
            <person name="Vuong H."/>
            <person name="Weaver B."/>
            <person name="Ciecko A."/>
            <person name="Tallon L."/>
            <person name="Jackson J."/>
            <person name="Pai G."/>
            <person name="Aken S.V."/>
            <person name="Utterback T."/>
            <person name="Reidmuller S."/>
            <person name="Feldblyum T."/>
            <person name="Hsiao J."/>
            <person name="Zismann V."/>
            <person name="Iobst S."/>
            <person name="de Vazeille A.R."/>
            <person name="Buell C.R."/>
            <person name="Ying K."/>
            <person name="Li Y."/>
            <person name="Lu T."/>
            <person name="Huang Y."/>
            <person name="Zhao Q."/>
            <person name="Feng Q."/>
            <person name="Zhang L."/>
            <person name="Zhu J."/>
            <person name="Weng Q."/>
            <person name="Mu J."/>
            <person name="Lu Y."/>
            <person name="Fan D."/>
            <person name="Liu Y."/>
            <person name="Guan J."/>
            <person name="Zhang Y."/>
            <person name="Yu S."/>
            <person name="Liu X."/>
            <person name="Zhang Y."/>
            <person name="Hong G."/>
            <person name="Han B."/>
            <person name="Choisne N."/>
            <person name="Demange N."/>
            <person name="Orjeda G."/>
            <person name="Samain S."/>
            <person name="Cattolico L."/>
            <person name="Pelletier E."/>
            <person name="Couloux A."/>
            <person name="Segurens B."/>
            <person name="Wincker P."/>
            <person name="D'Hont A."/>
            <person name="Scarpelli C."/>
            <person name="Weissenbach J."/>
            <person name="Salanoubat M."/>
            <person name="Quetier F."/>
            <person name="Yu Y."/>
            <person name="Kim H.R."/>
            <person name="Rambo T."/>
            <person name="Currie J."/>
            <person name="Collura K."/>
            <person name="Luo M."/>
            <person name="Yang T."/>
            <person name="Ammiraju J.S.S."/>
            <person name="Engler F."/>
            <person name="Soderlund C."/>
            <person name="Wing R.A."/>
            <person name="Palmer L.E."/>
            <person name="de la Bastide M."/>
            <person name="Spiegel L."/>
            <person name="Nascimento L."/>
            <person name="Zutavern T."/>
            <person name="O'Shaughnessy A."/>
            <person name="Dike S."/>
            <person name="Dedhia N."/>
            <person name="Preston R."/>
            <person name="Balija V."/>
            <person name="McCombie W.R."/>
            <person name="Chow T."/>
            <person name="Chen H."/>
            <person name="Chung M."/>
            <person name="Chen C."/>
            <person name="Shaw J."/>
            <person name="Wu H."/>
            <person name="Hsiao K."/>
            <person name="Chao Y."/>
            <person name="Chu M."/>
            <person name="Cheng C."/>
            <person name="Hour A."/>
            <person name="Lee P."/>
            <person name="Lin S."/>
            <person name="Lin Y."/>
            <person name="Liou J."/>
            <person name="Liu S."/>
            <person name="Hsing Y."/>
            <person name="Raghuvanshi S."/>
            <person name="Mohanty A."/>
            <person name="Bharti A.K."/>
            <person name="Gaur A."/>
            <person name="Gupta V."/>
            <person name="Kumar D."/>
            <person name="Ravi V."/>
            <person name="Vij S."/>
            <person name="Kapur A."/>
            <person name="Khurana P."/>
            <person name="Khurana P."/>
            <person name="Khurana J.P."/>
            <person name="Tyagi A.K."/>
            <person name="Gaikwad K."/>
            <person name="Singh A."/>
            <person name="Dalal V."/>
            <person name="Srivastava S."/>
            <person name="Dixit A."/>
            <person name="Pal A.K."/>
            <person name="Ghazi I.A."/>
            <person name="Yadav M."/>
            <person name="Pandit A."/>
            <person name="Bhargava A."/>
            <person name="Sureshbabu K."/>
            <person name="Batra K."/>
            <person name="Sharma T.R."/>
            <person name="Mohapatra T."/>
            <person name="Singh N.K."/>
            <person name="Messing J."/>
            <person name="Nelson A.B."/>
            <person name="Fuks G."/>
            <person name="Kavchok S."/>
            <person name="Keizer G."/>
            <person name="Linton E."/>
            <person name="Llaca V."/>
            <person name="Song R."/>
            <person name="Tanyolac B."/>
            <person name="Young S."/>
            <person name="Ho-Il K."/>
            <person name="Hahn J.H."/>
            <person name="Sangsakoo G."/>
            <person name="Vanavichit A."/>
            <person name="de Mattos Luiz.A.T."/>
            <person name="Zimmer P.D."/>
            <person name="Malone G."/>
            <person name="Dellagostin O."/>
            <person name="de Oliveira A.C."/>
            <person name="Bevan M."/>
            <person name="Bancroft I."/>
            <person name="Minx P."/>
            <person name="Cordum H."/>
            <person name="Wilson R."/>
            <person name="Cheng Z."/>
            <person name="Jin W."/>
            <person name="Jiang J."/>
            <person name="Leong S.A."/>
            <person name="Iwama H."/>
            <person name="Gojobori T."/>
            <person name="Itoh T."/>
            <person name="Niimura Y."/>
            <person name="Fujii Y."/>
            <person name="Habara T."/>
            <person name="Sakai H."/>
            <person name="Sato Y."/>
            <person name="Wilson G."/>
            <person name="Kumar K."/>
            <person name="McCouch S."/>
            <person name="Juretic N."/>
            <person name="Hoen D."/>
            <person name="Wright S."/>
            <person name="Bruskiewich R."/>
            <person name="Bureau T."/>
            <person name="Miyao A."/>
            <person name="Hirochika H."/>
            <person name="Nishikawa T."/>
            <person name="Kadowaki K."/>
            <person name="Sugiura M."/>
            <person name="Burr B."/>
            <person name="Sasaki T."/>
        </authorList>
    </citation>
    <scope>NUCLEOTIDE SEQUENCE [LARGE SCALE GENOMIC DNA]</scope>
    <source>
        <strain evidence="2">cv. Nipponbare</strain>
    </source>
</reference>
<keyword evidence="2" id="KW-1185">Reference proteome</keyword>